<dbReference type="PANTHER" id="PTHR22889:SF0">
    <property type="entry name" value="WD REPEAT-CONTAINING PROTEIN 89"/>
    <property type="match status" value="1"/>
</dbReference>
<dbReference type="Proteomes" id="UP000029964">
    <property type="component" value="Unassembled WGS sequence"/>
</dbReference>
<keyword evidence="1" id="KW-0853">WD repeat</keyword>
<evidence type="ECO:0000256" key="1">
    <source>
        <dbReference type="ARBA" id="ARBA00022574"/>
    </source>
</evidence>
<dbReference type="InterPro" id="IPR001680">
    <property type="entry name" value="WD40_rpt"/>
</dbReference>
<gene>
    <name evidence="3" type="ORF">ACRE_047890</name>
</gene>
<dbReference type="STRING" id="857340.A0A086T540"/>
<evidence type="ECO:0000313" key="4">
    <source>
        <dbReference type="Proteomes" id="UP000029964"/>
    </source>
</evidence>
<dbReference type="SUPFAM" id="SSF50978">
    <property type="entry name" value="WD40 repeat-like"/>
    <property type="match status" value="1"/>
</dbReference>
<comment type="caution">
    <text evidence="3">The sequence shown here is derived from an EMBL/GenBank/DDBJ whole genome shotgun (WGS) entry which is preliminary data.</text>
</comment>
<dbReference type="Pfam" id="PF00400">
    <property type="entry name" value="WD40"/>
    <property type="match status" value="2"/>
</dbReference>
<dbReference type="PANTHER" id="PTHR22889">
    <property type="entry name" value="WD REPEAT-CONTAINING PROTEIN 89"/>
    <property type="match status" value="1"/>
</dbReference>
<accession>A0A086T540</accession>
<dbReference type="HOGENOM" id="CLU_037323_3_0_1"/>
<keyword evidence="2" id="KW-0677">Repeat</keyword>
<dbReference type="OrthoDB" id="25131at2759"/>
<sequence>MPYSLSESDRHSFADDVWVLDLARTPSGALASISSDQALSVFDPSAPLRNGPLRTFPTSHGNLTTLRVFGESVVCTAGENGAVEVWDLRAAARVSQFTAYHDLHSDDITTLSYHPSNVHILLSGSTDGLVSIHDTSVADEDEMTVQTLNPGASVHRAGFLADALVCALSHDERFALYDVSEDHGSGDALCDFGDLREGLGCQYVADVVPKVDGSGAIVGAGSQDKEHFELVFLAQAQAQGGSWTLDRGTSVALPGAHGGEIVRSFCFFDDQHVVFTGGEDSNIKAWRPGS</sequence>
<dbReference type="InterPro" id="IPR039328">
    <property type="entry name" value="WDR89"/>
</dbReference>
<proteinExistence type="predicted"/>
<name>A0A086T540_HAPC1</name>
<dbReference type="SMART" id="SM00320">
    <property type="entry name" value="WD40"/>
    <property type="match status" value="4"/>
</dbReference>
<dbReference type="InterPro" id="IPR036322">
    <property type="entry name" value="WD40_repeat_dom_sf"/>
</dbReference>
<keyword evidence="4" id="KW-1185">Reference proteome</keyword>
<organism evidence="3 4">
    <name type="scientific">Hapsidospora chrysogenum (strain ATCC 11550 / CBS 779.69 / DSM 880 / IAM 14645 / JCM 23072 / IMI 49137)</name>
    <name type="common">Acremonium chrysogenum</name>
    <dbReference type="NCBI Taxonomy" id="857340"/>
    <lineage>
        <taxon>Eukaryota</taxon>
        <taxon>Fungi</taxon>
        <taxon>Dikarya</taxon>
        <taxon>Ascomycota</taxon>
        <taxon>Pezizomycotina</taxon>
        <taxon>Sordariomycetes</taxon>
        <taxon>Hypocreomycetidae</taxon>
        <taxon>Hypocreales</taxon>
        <taxon>Bionectriaceae</taxon>
        <taxon>Hapsidospora</taxon>
    </lineage>
</organism>
<evidence type="ECO:0000256" key="2">
    <source>
        <dbReference type="ARBA" id="ARBA00022737"/>
    </source>
</evidence>
<evidence type="ECO:0000313" key="3">
    <source>
        <dbReference type="EMBL" id="KFH44472.1"/>
    </source>
</evidence>
<dbReference type="AlphaFoldDB" id="A0A086T540"/>
<protein>
    <submittedName>
        <fullName evidence="3">Putative WD repeat-containing protein-like protein</fullName>
    </submittedName>
</protein>
<reference evidence="4" key="1">
    <citation type="journal article" date="2014" name="Genome Announc.">
        <title>Genome sequence and annotation of Acremonium chrysogenum, producer of the beta-lactam antibiotic cephalosporin C.</title>
        <authorList>
            <person name="Terfehr D."/>
            <person name="Dahlmann T.A."/>
            <person name="Specht T."/>
            <person name="Zadra I."/>
            <person name="Kuernsteiner H."/>
            <person name="Kueck U."/>
        </authorList>
    </citation>
    <scope>NUCLEOTIDE SEQUENCE [LARGE SCALE GENOMIC DNA]</scope>
    <source>
        <strain evidence="4">ATCC 11550 / CBS 779.69 / DSM 880 / IAM 14645 / JCM 23072 / IMI 49137</strain>
    </source>
</reference>
<dbReference type="InterPro" id="IPR015943">
    <property type="entry name" value="WD40/YVTN_repeat-like_dom_sf"/>
</dbReference>
<dbReference type="EMBL" id="JPKY01000048">
    <property type="protein sequence ID" value="KFH44472.1"/>
    <property type="molecule type" value="Genomic_DNA"/>
</dbReference>
<dbReference type="Gene3D" id="2.130.10.10">
    <property type="entry name" value="YVTN repeat-like/Quinoprotein amine dehydrogenase"/>
    <property type="match status" value="2"/>
</dbReference>